<dbReference type="InterPro" id="IPR026015">
    <property type="entry name" value="ATP_synth_OSCP/delta_N_sf"/>
</dbReference>
<evidence type="ECO:0000256" key="6">
    <source>
        <dbReference type="ARBA" id="ARBA00023310"/>
    </source>
</evidence>
<evidence type="ECO:0000256" key="3">
    <source>
        <dbReference type="ARBA" id="ARBA00022781"/>
    </source>
</evidence>
<protein>
    <recommendedName>
        <fullName evidence="7">ATP synthase subunit delta</fullName>
    </recommendedName>
    <alternativeName>
        <fullName evidence="7">ATP synthase F(1) sector subunit delta</fullName>
    </alternativeName>
    <alternativeName>
        <fullName evidence="7">F-type ATPase subunit delta</fullName>
        <shortName evidence="7">F-ATPase subunit delta</shortName>
    </alternativeName>
</protein>
<reference evidence="8 9" key="1">
    <citation type="submission" date="2024-03" db="EMBL/GenBank/DDBJ databases">
        <title>Human intestinal bacterial collection.</title>
        <authorList>
            <person name="Pauvert C."/>
            <person name="Hitch T.C.A."/>
            <person name="Clavel T."/>
        </authorList>
    </citation>
    <scope>NUCLEOTIDE SEQUENCE [LARGE SCALE GENOMIC DNA]</scope>
    <source>
        <strain evidence="8 9">CLA-AA-H95</strain>
    </source>
</reference>
<comment type="subcellular location">
    <subcellularLocation>
        <location evidence="7">Cell membrane</location>
        <topology evidence="7">Peripheral membrane protein</topology>
    </subcellularLocation>
    <subcellularLocation>
        <location evidence="1">Membrane</location>
    </subcellularLocation>
</comment>
<dbReference type="PANTHER" id="PTHR11910">
    <property type="entry name" value="ATP SYNTHASE DELTA CHAIN"/>
    <property type="match status" value="1"/>
</dbReference>
<evidence type="ECO:0000256" key="5">
    <source>
        <dbReference type="ARBA" id="ARBA00023136"/>
    </source>
</evidence>
<accession>A0ABV1AHC9</accession>
<keyword evidence="7" id="KW-1003">Cell membrane</keyword>
<gene>
    <name evidence="7 8" type="primary">atpH</name>
    <name evidence="8" type="ORF">WMO75_03155</name>
</gene>
<keyword evidence="6 7" id="KW-0066">ATP synthesis</keyword>
<keyword evidence="3 7" id="KW-0375">Hydrogen ion transport</keyword>
<keyword evidence="2 7" id="KW-0813">Transport</keyword>
<keyword evidence="9" id="KW-1185">Reference proteome</keyword>
<dbReference type="Gene3D" id="1.10.520.20">
    <property type="entry name" value="N-terminal domain of the delta subunit of the F1F0-ATP synthase"/>
    <property type="match status" value="1"/>
</dbReference>
<comment type="function">
    <text evidence="7">This protein is part of the stalk that links CF(0) to CF(1). It either transmits conformational changes from CF(0) to CF(1) or is implicated in proton conduction.</text>
</comment>
<dbReference type="InterPro" id="IPR000711">
    <property type="entry name" value="ATPase_OSCP/dsu"/>
</dbReference>
<proteinExistence type="inferred from homology"/>
<evidence type="ECO:0000256" key="7">
    <source>
        <dbReference type="HAMAP-Rule" id="MF_01416"/>
    </source>
</evidence>
<name>A0ABV1AHC9_9FIRM</name>
<evidence type="ECO:0000256" key="1">
    <source>
        <dbReference type="ARBA" id="ARBA00004370"/>
    </source>
</evidence>
<organism evidence="8 9">
    <name type="scientific">Blautia intestinihominis</name>
    <dbReference type="NCBI Taxonomy" id="3133152"/>
    <lineage>
        <taxon>Bacteria</taxon>
        <taxon>Bacillati</taxon>
        <taxon>Bacillota</taxon>
        <taxon>Clostridia</taxon>
        <taxon>Lachnospirales</taxon>
        <taxon>Lachnospiraceae</taxon>
        <taxon>Blautia</taxon>
    </lineage>
</organism>
<sequence>MTVTAVNYAKTLYDLSVSRKVIQNTKEIFRKVPELAQSLKNPLVPFEIKEKVIDRVIPEEMKSFIKVVCKHHRIDLIEEIFEDYEELCRQHEKTIHAVMRYVTAPKDAQLDGIRAFLCREFGAQKAEIEMIEDKSLIGGFVLLAGGSEYDWSLRGRYRKLEQKLTRR</sequence>
<dbReference type="SUPFAM" id="SSF47928">
    <property type="entry name" value="N-terminal domain of the delta subunit of the F1F0-ATP synthase"/>
    <property type="match status" value="1"/>
</dbReference>
<dbReference type="PRINTS" id="PR00125">
    <property type="entry name" value="ATPASEDELTA"/>
</dbReference>
<keyword evidence="7" id="KW-0139">CF(1)</keyword>
<dbReference type="RefSeq" id="WP_022213958.1">
    <property type="nucleotide sequence ID" value="NZ_JBBMEI010000006.1"/>
</dbReference>
<evidence type="ECO:0000313" key="9">
    <source>
        <dbReference type="Proteomes" id="UP001446032"/>
    </source>
</evidence>
<keyword evidence="5 7" id="KW-0472">Membrane</keyword>
<dbReference type="Proteomes" id="UP001446032">
    <property type="component" value="Unassembled WGS sequence"/>
</dbReference>
<dbReference type="NCBIfam" id="TIGR01145">
    <property type="entry name" value="ATP_synt_delta"/>
    <property type="match status" value="1"/>
</dbReference>
<comment type="function">
    <text evidence="7">F(1)F(0) ATP synthase produces ATP from ADP in the presence of a proton or sodium gradient. F-type ATPases consist of two structural domains, F(1) containing the extramembraneous catalytic core and F(0) containing the membrane proton channel, linked together by a central stalk and a peripheral stalk. During catalysis, ATP synthesis in the catalytic domain of F(1) is coupled via a rotary mechanism of the central stalk subunits to proton translocation.</text>
</comment>
<evidence type="ECO:0000256" key="2">
    <source>
        <dbReference type="ARBA" id="ARBA00022448"/>
    </source>
</evidence>
<comment type="caution">
    <text evidence="8">The sequence shown here is derived from an EMBL/GenBank/DDBJ whole genome shotgun (WGS) entry which is preliminary data.</text>
</comment>
<dbReference type="Pfam" id="PF00213">
    <property type="entry name" value="OSCP"/>
    <property type="match status" value="1"/>
</dbReference>
<dbReference type="EMBL" id="JBBMEI010000006">
    <property type="protein sequence ID" value="MEQ2357351.1"/>
    <property type="molecule type" value="Genomic_DNA"/>
</dbReference>
<evidence type="ECO:0000313" key="8">
    <source>
        <dbReference type="EMBL" id="MEQ2357351.1"/>
    </source>
</evidence>
<dbReference type="HAMAP" id="MF_01416">
    <property type="entry name" value="ATP_synth_delta_bact"/>
    <property type="match status" value="1"/>
</dbReference>
<keyword evidence="4 7" id="KW-0406">Ion transport</keyword>
<evidence type="ECO:0000256" key="4">
    <source>
        <dbReference type="ARBA" id="ARBA00023065"/>
    </source>
</evidence>
<comment type="similarity">
    <text evidence="7">Belongs to the ATPase delta chain family.</text>
</comment>